<feature type="chain" id="PRO_5030646500" description="CopC domain-containing protein" evidence="6">
    <location>
        <begin position="31"/>
        <end position="178"/>
    </location>
</feature>
<dbReference type="RefSeq" id="WP_179617697.1">
    <property type="nucleotide sequence ID" value="NZ_JACCBW010000001.1"/>
</dbReference>
<keyword evidence="5" id="KW-0472">Membrane</keyword>
<evidence type="ECO:0000313" key="9">
    <source>
        <dbReference type="Proteomes" id="UP000549911"/>
    </source>
</evidence>
<evidence type="ECO:0000256" key="4">
    <source>
        <dbReference type="ARBA" id="ARBA00023008"/>
    </source>
</evidence>
<feature type="domain" description="CopC" evidence="7">
    <location>
        <begin position="33"/>
        <end position="123"/>
    </location>
</feature>
<dbReference type="AlphaFoldDB" id="A0A7Y9GZ31"/>
<evidence type="ECO:0000256" key="3">
    <source>
        <dbReference type="ARBA" id="ARBA00022729"/>
    </source>
</evidence>
<keyword evidence="3 6" id="KW-0732">Signal</keyword>
<organism evidence="8 9">
    <name type="scientific">Nocardioides cavernae</name>
    <dbReference type="NCBI Taxonomy" id="1921566"/>
    <lineage>
        <taxon>Bacteria</taxon>
        <taxon>Bacillati</taxon>
        <taxon>Actinomycetota</taxon>
        <taxon>Actinomycetes</taxon>
        <taxon>Propionibacteriales</taxon>
        <taxon>Nocardioidaceae</taxon>
        <taxon>Nocardioides</taxon>
    </lineage>
</organism>
<gene>
    <name evidence="8" type="ORF">F4692_000088</name>
</gene>
<protein>
    <recommendedName>
        <fullName evidence="7">CopC domain-containing protein</fullName>
    </recommendedName>
</protein>
<accession>A0A7Y9GZ31</accession>
<sequence length="178" mass="17964">MPTRSGPRGAAAVAIAASSVLLGWAPVAPAAAHDELMSADPSDGGVFEALPSRAILTFTGPVSEVHEVTVTGPDGSVTNGEPTAVGMEVHQTLWAGEDGDYTLTYDVVSGDGHEMAGEIQFQVGAGTEPGVDEASAPTSSDAGEDDGVGGIVLPVAVVLTCSAVALVLWQRRRAQARA</sequence>
<dbReference type="InterPro" id="IPR014756">
    <property type="entry name" value="Ig_E-set"/>
</dbReference>
<feature type="transmembrane region" description="Helical" evidence="5">
    <location>
        <begin position="147"/>
        <end position="169"/>
    </location>
</feature>
<name>A0A7Y9GZ31_9ACTN</name>
<dbReference type="InterPro" id="IPR014755">
    <property type="entry name" value="Cu-Rt/internalin_Ig-like"/>
</dbReference>
<dbReference type="GO" id="GO:0030313">
    <property type="term" value="C:cell envelope"/>
    <property type="evidence" value="ECO:0007669"/>
    <property type="project" value="UniProtKB-SubCell"/>
</dbReference>
<evidence type="ECO:0000259" key="7">
    <source>
        <dbReference type="Pfam" id="PF04234"/>
    </source>
</evidence>
<dbReference type="InterPro" id="IPR032694">
    <property type="entry name" value="CopC/D"/>
</dbReference>
<dbReference type="GO" id="GO:0005507">
    <property type="term" value="F:copper ion binding"/>
    <property type="evidence" value="ECO:0007669"/>
    <property type="project" value="InterPro"/>
</dbReference>
<reference evidence="8 9" key="1">
    <citation type="submission" date="2020-07" db="EMBL/GenBank/DDBJ databases">
        <authorList>
            <person name="Partida-Martinez L."/>
            <person name="Huntemann M."/>
            <person name="Clum A."/>
            <person name="Wang J."/>
            <person name="Palaniappan K."/>
            <person name="Ritter S."/>
            <person name="Chen I.-M."/>
            <person name="Stamatis D."/>
            <person name="Reddy T."/>
            <person name="O'Malley R."/>
            <person name="Daum C."/>
            <person name="Shapiro N."/>
            <person name="Ivanova N."/>
            <person name="Kyrpides N."/>
            <person name="Woyke T."/>
        </authorList>
    </citation>
    <scope>NUCLEOTIDE SEQUENCE [LARGE SCALE GENOMIC DNA]</scope>
    <source>
        <strain evidence="8 9">AT2.17</strain>
    </source>
</reference>
<keyword evidence="5" id="KW-0812">Transmembrane</keyword>
<dbReference type="InterPro" id="IPR007348">
    <property type="entry name" value="CopC_dom"/>
</dbReference>
<dbReference type="GO" id="GO:0006825">
    <property type="term" value="P:copper ion transport"/>
    <property type="evidence" value="ECO:0007669"/>
    <property type="project" value="InterPro"/>
</dbReference>
<reference evidence="8 9" key="2">
    <citation type="submission" date="2020-08" db="EMBL/GenBank/DDBJ databases">
        <title>The Agave Microbiome: Exploring the role of microbial communities in plant adaptations to desert environments.</title>
        <authorList>
            <person name="Partida-Martinez L.P."/>
        </authorList>
    </citation>
    <scope>NUCLEOTIDE SEQUENCE [LARGE SCALE GENOMIC DNA]</scope>
    <source>
        <strain evidence="8 9">AT2.17</strain>
    </source>
</reference>
<evidence type="ECO:0000256" key="2">
    <source>
        <dbReference type="ARBA" id="ARBA00022723"/>
    </source>
</evidence>
<dbReference type="PANTHER" id="PTHR34820:SF4">
    <property type="entry name" value="INNER MEMBRANE PROTEIN YEBZ"/>
    <property type="match status" value="1"/>
</dbReference>
<dbReference type="Pfam" id="PF04234">
    <property type="entry name" value="CopC"/>
    <property type="match status" value="1"/>
</dbReference>
<comment type="caution">
    <text evidence="8">The sequence shown here is derived from an EMBL/GenBank/DDBJ whole genome shotgun (WGS) entry which is preliminary data.</text>
</comment>
<dbReference type="PANTHER" id="PTHR34820">
    <property type="entry name" value="INNER MEMBRANE PROTEIN YEBZ"/>
    <property type="match status" value="1"/>
</dbReference>
<evidence type="ECO:0000256" key="5">
    <source>
        <dbReference type="SAM" id="Phobius"/>
    </source>
</evidence>
<comment type="subcellular location">
    <subcellularLocation>
        <location evidence="1">Cell envelope</location>
    </subcellularLocation>
</comment>
<dbReference type="Gene3D" id="2.60.40.1220">
    <property type="match status" value="1"/>
</dbReference>
<evidence type="ECO:0000256" key="6">
    <source>
        <dbReference type="SAM" id="SignalP"/>
    </source>
</evidence>
<keyword evidence="5" id="KW-1133">Transmembrane helix</keyword>
<keyword evidence="4" id="KW-0186">Copper</keyword>
<evidence type="ECO:0000313" key="8">
    <source>
        <dbReference type="EMBL" id="NYE34984.1"/>
    </source>
</evidence>
<evidence type="ECO:0000256" key="1">
    <source>
        <dbReference type="ARBA" id="ARBA00004196"/>
    </source>
</evidence>
<dbReference type="SUPFAM" id="SSF81296">
    <property type="entry name" value="E set domains"/>
    <property type="match status" value="1"/>
</dbReference>
<keyword evidence="9" id="KW-1185">Reference proteome</keyword>
<dbReference type="Proteomes" id="UP000549911">
    <property type="component" value="Unassembled WGS sequence"/>
</dbReference>
<dbReference type="GO" id="GO:0042597">
    <property type="term" value="C:periplasmic space"/>
    <property type="evidence" value="ECO:0007669"/>
    <property type="project" value="InterPro"/>
</dbReference>
<feature type="signal peptide" evidence="6">
    <location>
        <begin position="1"/>
        <end position="30"/>
    </location>
</feature>
<dbReference type="GO" id="GO:0005886">
    <property type="term" value="C:plasma membrane"/>
    <property type="evidence" value="ECO:0007669"/>
    <property type="project" value="TreeGrafter"/>
</dbReference>
<proteinExistence type="predicted"/>
<dbReference type="EMBL" id="JACCBW010000001">
    <property type="protein sequence ID" value="NYE34984.1"/>
    <property type="molecule type" value="Genomic_DNA"/>
</dbReference>
<dbReference type="GO" id="GO:0046688">
    <property type="term" value="P:response to copper ion"/>
    <property type="evidence" value="ECO:0007669"/>
    <property type="project" value="InterPro"/>
</dbReference>
<keyword evidence="2" id="KW-0479">Metal-binding</keyword>